<dbReference type="GO" id="GO:0004519">
    <property type="term" value="F:endonuclease activity"/>
    <property type="evidence" value="ECO:0007669"/>
    <property type="project" value="InterPro"/>
</dbReference>
<evidence type="ECO:0000259" key="1">
    <source>
        <dbReference type="Pfam" id="PF22530"/>
    </source>
</evidence>
<dbReference type="GO" id="GO:0005524">
    <property type="term" value="F:ATP binding"/>
    <property type="evidence" value="ECO:0007669"/>
    <property type="project" value="InterPro"/>
</dbReference>
<name>A0A346AX95_9FIRM</name>
<dbReference type="GO" id="GO:0016887">
    <property type="term" value="F:ATP hydrolysis activity"/>
    <property type="evidence" value="ECO:0007669"/>
    <property type="project" value="InterPro"/>
</dbReference>
<dbReference type="InterPro" id="IPR047987">
    <property type="entry name" value="Gp19-like_virus"/>
</dbReference>
<dbReference type="RefSeq" id="WP_107195867.1">
    <property type="nucleotide sequence ID" value="NZ_CP029462.1"/>
</dbReference>
<dbReference type="HAMAP" id="MF_04147">
    <property type="entry name" value="TERL_T7"/>
    <property type="match status" value="1"/>
</dbReference>
<dbReference type="InterPro" id="IPR044271">
    <property type="entry name" value="Terminase_large_su_gp19"/>
</dbReference>
<protein>
    <submittedName>
        <fullName evidence="2">DNA maturase B</fullName>
    </submittedName>
</protein>
<dbReference type="Proteomes" id="UP000254337">
    <property type="component" value="Chromosome"/>
</dbReference>
<dbReference type="Gene3D" id="3.40.50.300">
    <property type="entry name" value="P-loop containing nucleotide triphosphate hydrolases"/>
    <property type="match status" value="1"/>
</dbReference>
<dbReference type="InterPro" id="IPR027417">
    <property type="entry name" value="P-loop_NTPase"/>
</dbReference>
<dbReference type="AlphaFoldDB" id="A0A346AX95"/>
<organism evidence="2 3">
    <name type="scientific">Megasphaera stantonii</name>
    <dbReference type="NCBI Taxonomy" id="2144175"/>
    <lineage>
        <taxon>Bacteria</taxon>
        <taxon>Bacillati</taxon>
        <taxon>Bacillota</taxon>
        <taxon>Negativicutes</taxon>
        <taxon>Veillonellales</taxon>
        <taxon>Veillonellaceae</taxon>
        <taxon>Megasphaera</taxon>
    </lineage>
</organism>
<dbReference type="Gene3D" id="3.30.420.240">
    <property type="match status" value="1"/>
</dbReference>
<evidence type="ECO:0000313" key="2">
    <source>
        <dbReference type="EMBL" id="AXL20488.1"/>
    </source>
</evidence>
<reference evidence="2 3" key="1">
    <citation type="submission" date="2018-05" db="EMBL/GenBank/DDBJ databases">
        <title>Complete genome sequence of Megasphaera sp. AJH120T, isolated from the ceca of a chicken.</title>
        <authorList>
            <person name="Maki J."/>
            <person name="Looft T."/>
        </authorList>
    </citation>
    <scope>NUCLEOTIDE SEQUENCE [LARGE SCALE GENOMIC DNA]</scope>
    <source>
        <strain evidence="2 3">AJH120</strain>
    </source>
</reference>
<dbReference type="InterPro" id="IPR054762">
    <property type="entry name" value="Gp19_RNaseH-like"/>
</dbReference>
<dbReference type="Pfam" id="PF22530">
    <property type="entry name" value="Terminase-T7_RNaseH-like"/>
    <property type="match status" value="1"/>
</dbReference>
<dbReference type="NCBIfam" id="NF033889">
    <property type="entry name" value="termin_lrg_T7"/>
    <property type="match status" value="1"/>
</dbReference>
<evidence type="ECO:0000313" key="3">
    <source>
        <dbReference type="Proteomes" id="UP000254337"/>
    </source>
</evidence>
<keyword evidence="3" id="KW-1185">Reference proteome</keyword>
<dbReference type="EMBL" id="CP029462">
    <property type="protein sequence ID" value="AXL20488.1"/>
    <property type="molecule type" value="Genomic_DNA"/>
</dbReference>
<proteinExistence type="inferred from homology"/>
<sequence length="569" mass="65096">MIERKTEWTKRDIENAQENFWAFLYIVWKSISLPPPTPIQVDIANYLQHPPSDRIIIEGFRGVAKSFITCAFVVWCLWLNRQLKVEIVSASGDRADANARFIKQIIHTIPFLADMKASKEQLDTQNIFDVGGAIPDISPSVKSIGITGQITGTRADILIADDVEVPKNSATQTQREKLSEAVKEFDAILKPNGRIIYLGTPQTESSLYNILGDRGYITRIWPVVYPALHQVEDHYGQNLAPFIWNKLKDDPSLEGKPTDPLRFNEEEIFKRSLSYGKAGFALQFMLNTRLSDAEKYPLKVSDLIVTDLDMYESSVKWSWAKSRENLIKDIPCTAMKGDYFYSELSRSPDTMPYDTTIMAIDPSGRGTDETSYVVLKYLNGYLFLMDVGGYSEGYSDLTLTQLATRARFWDVDLVIVEANFGDGMFTKVMTPIFNKIHPCGIEEVKSTGQKEARIIDTLEPVMMRHKLIVNRPIIEADYKVFTEKKYEYSLVYQMTRLCREKNALPHDDRLDALAMGVGHFVEMMDVADEDKIMELTEEQLEHWMEVSVLEEYANIDYRHAMVKAIRDTR</sequence>
<accession>A0A346AX95</accession>
<dbReference type="KEGG" id="meg:DKB62_02280"/>
<feature type="domain" description="Terminase large subunit ribonuclease H-like" evidence="1">
    <location>
        <begin position="360"/>
        <end position="467"/>
    </location>
</feature>
<gene>
    <name evidence="2" type="ORF">DKB62_02280</name>
</gene>
<dbReference type="OrthoDB" id="1634373at2"/>